<feature type="region of interest" description="Disordered" evidence="1">
    <location>
        <begin position="122"/>
        <end position="367"/>
    </location>
</feature>
<feature type="compositionally biased region" description="Low complexity" evidence="1">
    <location>
        <begin position="306"/>
        <end position="315"/>
    </location>
</feature>
<gene>
    <name evidence="2" type="ORF">U9M48_017556</name>
</gene>
<protein>
    <submittedName>
        <fullName evidence="2">Uncharacterized protein</fullName>
    </submittedName>
</protein>
<feature type="compositionally biased region" description="Basic residues" evidence="1">
    <location>
        <begin position="240"/>
        <end position="251"/>
    </location>
</feature>
<evidence type="ECO:0000256" key="1">
    <source>
        <dbReference type="SAM" id="MobiDB-lite"/>
    </source>
</evidence>
<evidence type="ECO:0000313" key="3">
    <source>
        <dbReference type="Proteomes" id="UP001341281"/>
    </source>
</evidence>
<feature type="region of interest" description="Disordered" evidence="1">
    <location>
        <begin position="33"/>
        <end position="102"/>
    </location>
</feature>
<dbReference type="AlphaFoldDB" id="A0AAQ3WNR9"/>
<keyword evidence="3" id="KW-1185">Reference proteome</keyword>
<proteinExistence type="predicted"/>
<feature type="compositionally biased region" description="Pro residues" evidence="1">
    <location>
        <begin position="132"/>
        <end position="141"/>
    </location>
</feature>
<dbReference type="Proteomes" id="UP001341281">
    <property type="component" value="Chromosome 04"/>
</dbReference>
<evidence type="ECO:0000313" key="2">
    <source>
        <dbReference type="EMBL" id="WVZ68637.1"/>
    </source>
</evidence>
<sequence>MDLGAEALVPAVEEDEVEEGCAERKVLRAAGFPMPGGRRVRVPSSHTGAAHGRRCACGCPPAQGRPPPPRQGPARRMKERRLRTIGSNNEEKKRRDGDEPHDLRSTVWLPCVARLRTSRFHAQQSSYTYPRASPPPPPSCRPRPRRGRRLRARPSLRLAAANRRPRSPSPPRRSLLTAACSPPEPARLLLASSTGGSVGPAASPIRPTAPGSARGPRRGGRGHLLAGPASSLTPCPTPFHARRGFTARRRAGSAPRSRQRRGEVGKAGAASAVEKATGPGAAAEDEEPGWRSTPRDLMPPVARLCPSPGASRQPARPAPPTALRPAAGAFPPLGSAAAPPPILRYAPPLLPQPHTRRRPARATPRPVWPYPAQRAGVLLVCFESSDVHLAKTIIDS</sequence>
<feature type="compositionally biased region" description="Basic residues" evidence="1">
    <location>
        <begin position="142"/>
        <end position="154"/>
    </location>
</feature>
<feature type="compositionally biased region" description="Basic and acidic residues" evidence="1">
    <location>
        <begin position="89"/>
        <end position="102"/>
    </location>
</feature>
<feature type="compositionally biased region" description="Basic residues" evidence="1">
    <location>
        <begin position="73"/>
        <end position="83"/>
    </location>
</feature>
<accession>A0AAQ3WNR9</accession>
<name>A0AAQ3WNR9_PASNO</name>
<dbReference type="EMBL" id="CP144748">
    <property type="protein sequence ID" value="WVZ68637.1"/>
    <property type="molecule type" value="Genomic_DNA"/>
</dbReference>
<reference evidence="2 3" key="1">
    <citation type="submission" date="2024-02" db="EMBL/GenBank/DDBJ databases">
        <title>High-quality chromosome-scale genome assembly of Pensacola bahiagrass (Paspalum notatum Flugge var. saurae).</title>
        <authorList>
            <person name="Vega J.M."/>
            <person name="Podio M."/>
            <person name="Orjuela J."/>
            <person name="Siena L.A."/>
            <person name="Pessino S.C."/>
            <person name="Combes M.C."/>
            <person name="Mariac C."/>
            <person name="Albertini E."/>
            <person name="Pupilli F."/>
            <person name="Ortiz J.P.A."/>
            <person name="Leblanc O."/>
        </authorList>
    </citation>
    <scope>NUCLEOTIDE SEQUENCE [LARGE SCALE GENOMIC DNA]</scope>
    <source>
        <strain evidence="2">R1</strain>
        <tissue evidence="2">Leaf</tissue>
    </source>
</reference>
<organism evidence="2 3">
    <name type="scientific">Paspalum notatum var. saurae</name>
    <dbReference type="NCBI Taxonomy" id="547442"/>
    <lineage>
        <taxon>Eukaryota</taxon>
        <taxon>Viridiplantae</taxon>
        <taxon>Streptophyta</taxon>
        <taxon>Embryophyta</taxon>
        <taxon>Tracheophyta</taxon>
        <taxon>Spermatophyta</taxon>
        <taxon>Magnoliopsida</taxon>
        <taxon>Liliopsida</taxon>
        <taxon>Poales</taxon>
        <taxon>Poaceae</taxon>
        <taxon>PACMAD clade</taxon>
        <taxon>Panicoideae</taxon>
        <taxon>Andropogonodae</taxon>
        <taxon>Paspaleae</taxon>
        <taxon>Paspalinae</taxon>
        <taxon>Paspalum</taxon>
    </lineage>
</organism>